<organism evidence="4 5">
    <name type="scientific">Candidatus Geothrix odensensis</name>
    <dbReference type="NCBI Taxonomy" id="2954440"/>
    <lineage>
        <taxon>Bacteria</taxon>
        <taxon>Pseudomonadati</taxon>
        <taxon>Acidobacteriota</taxon>
        <taxon>Holophagae</taxon>
        <taxon>Holophagales</taxon>
        <taxon>Holophagaceae</taxon>
        <taxon>Geothrix</taxon>
    </lineage>
</organism>
<dbReference type="Gene3D" id="3.10.105.10">
    <property type="entry name" value="Dipeptide-binding Protein, Domain 3"/>
    <property type="match status" value="1"/>
</dbReference>
<name>A0A936F0A7_9BACT</name>
<accession>A0A936F0A7</accession>
<dbReference type="Gene3D" id="3.40.190.10">
    <property type="entry name" value="Periplasmic binding protein-like II"/>
    <property type="match status" value="1"/>
</dbReference>
<dbReference type="GO" id="GO:1904680">
    <property type="term" value="F:peptide transmembrane transporter activity"/>
    <property type="evidence" value="ECO:0007669"/>
    <property type="project" value="TreeGrafter"/>
</dbReference>
<evidence type="ECO:0000313" key="5">
    <source>
        <dbReference type="Proteomes" id="UP000709959"/>
    </source>
</evidence>
<dbReference type="Pfam" id="PF00496">
    <property type="entry name" value="SBP_bac_5"/>
    <property type="match status" value="1"/>
</dbReference>
<comment type="similarity">
    <text evidence="1">Belongs to the bacterial solute-binding protein 5 family.</text>
</comment>
<dbReference type="EMBL" id="JADKCH010000001">
    <property type="protein sequence ID" value="MBK8571616.1"/>
    <property type="molecule type" value="Genomic_DNA"/>
</dbReference>
<dbReference type="InterPro" id="IPR030678">
    <property type="entry name" value="Peptide/Ni-bd"/>
</dbReference>
<dbReference type="AlphaFoldDB" id="A0A936F0A7"/>
<dbReference type="GO" id="GO:0015833">
    <property type="term" value="P:peptide transport"/>
    <property type="evidence" value="ECO:0007669"/>
    <property type="project" value="TreeGrafter"/>
</dbReference>
<proteinExistence type="inferred from homology"/>
<feature type="domain" description="Solute-binding protein family 5" evidence="3">
    <location>
        <begin position="39"/>
        <end position="404"/>
    </location>
</feature>
<gene>
    <name evidence="4" type="ORF">IPN91_03020</name>
</gene>
<evidence type="ECO:0000256" key="2">
    <source>
        <dbReference type="ARBA" id="ARBA00022729"/>
    </source>
</evidence>
<evidence type="ECO:0000259" key="3">
    <source>
        <dbReference type="Pfam" id="PF00496"/>
    </source>
</evidence>
<comment type="caution">
    <text evidence="4">The sequence shown here is derived from an EMBL/GenBank/DDBJ whole genome shotgun (WGS) entry which is preliminary data.</text>
</comment>
<evidence type="ECO:0000313" key="4">
    <source>
        <dbReference type="EMBL" id="MBK8571616.1"/>
    </source>
</evidence>
<dbReference type="SUPFAM" id="SSF53850">
    <property type="entry name" value="Periplasmic binding protein-like II"/>
    <property type="match status" value="1"/>
</dbReference>
<dbReference type="CDD" id="cd00995">
    <property type="entry name" value="PBP2_NikA_DppA_OppA_like"/>
    <property type="match status" value="1"/>
</dbReference>
<reference evidence="4 5" key="1">
    <citation type="submission" date="2020-10" db="EMBL/GenBank/DDBJ databases">
        <title>Connecting structure to function with the recovery of over 1000 high-quality activated sludge metagenome-assembled genomes encoding full-length rRNA genes using long-read sequencing.</title>
        <authorList>
            <person name="Singleton C.M."/>
            <person name="Petriglieri F."/>
            <person name="Kristensen J.M."/>
            <person name="Kirkegaard R.H."/>
            <person name="Michaelsen T.Y."/>
            <person name="Andersen M.H."/>
            <person name="Karst S.M."/>
            <person name="Dueholm M.S."/>
            <person name="Nielsen P.H."/>
            <person name="Albertsen M."/>
        </authorList>
    </citation>
    <scope>NUCLEOTIDE SEQUENCE [LARGE SCALE GENOMIC DNA]</scope>
    <source>
        <strain evidence="4">OdNE_18-Q3-R46-58_MAXAC.008</strain>
    </source>
</reference>
<dbReference type="Gene3D" id="3.90.76.10">
    <property type="entry name" value="Dipeptide-binding Protein, Domain 1"/>
    <property type="match status" value="1"/>
</dbReference>
<dbReference type="PIRSF" id="PIRSF002741">
    <property type="entry name" value="MppA"/>
    <property type="match status" value="1"/>
</dbReference>
<dbReference type="GO" id="GO:0043190">
    <property type="term" value="C:ATP-binding cassette (ABC) transporter complex"/>
    <property type="evidence" value="ECO:0007669"/>
    <property type="project" value="InterPro"/>
</dbReference>
<evidence type="ECO:0000256" key="1">
    <source>
        <dbReference type="ARBA" id="ARBA00005695"/>
    </source>
</evidence>
<keyword evidence="2" id="KW-0732">Signal</keyword>
<dbReference type="InterPro" id="IPR039424">
    <property type="entry name" value="SBP_5"/>
</dbReference>
<sequence length="499" mass="56352">MSVSEWSTLNPLLVSRDTDTEAMDLVFDRLVTMDAQGQFIPELLESWTLLKGGREVVLKLRPGLSWQDGSPIQAEDVVFTWKALRLPRVRQVGDTVAGVTSLDSLVAEGPLTVRIHLKRPRGTLLSDLYNFVPVPRHHYQVGPNPLNDRVNFAPVGSGPYRVVGQATTRRLVLERWAGYRGVHPGVAPGFELLDLTASKVPILQDFQQERIHYSVVSALRYYLVKKGAIGEGLVTATSIPQASFGAYFLNCDPKRSLLGDPLLRQVLGELVPWQDQARARRFFPTRIASSFWPPESWAFDPQPRPLPQVERAASLLDSAGWKPGPDGVRRNGRGRRLHLVAYESEPSDPRAPANLLARQAARVGMEIEVRYIDFARLTEKAAEHDGDLWSYAWSLALDPDVDSPLFTSEGYRTRANVSAYLNPEIDRLFDEGRHTQGLEERKKIYHRIAEIIYRDKPVIPTTYSQNRILVHRRLQGVAYNPLGQSYGFWPGRRGWRLEP</sequence>
<dbReference type="PANTHER" id="PTHR30290">
    <property type="entry name" value="PERIPLASMIC BINDING COMPONENT OF ABC TRANSPORTER"/>
    <property type="match status" value="1"/>
</dbReference>
<dbReference type="PANTHER" id="PTHR30290:SF38">
    <property type="entry name" value="D,D-DIPEPTIDE-BINDING PERIPLASMIC PROTEIN DDPA-RELATED"/>
    <property type="match status" value="1"/>
</dbReference>
<dbReference type="Proteomes" id="UP000709959">
    <property type="component" value="Unassembled WGS sequence"/>
</dbReference>
<protein>
    <submittedName>
        <fullName evidence="4">ABC transporter substrate-binding protein</fullName>
    </submittedName>
</protein>
<dbReference type="GO" id="GO:0030288">
    <property type="term" value="C:outer membrane-bounded periplasmic space"/>
    <property type="evidence" value="ECO:0007669"/>
    <property type="project" value="UniProtKB-ARBA"/>
</dbReference>
<dbReference type="InterPro" id="IPR000914">
    <property type="entry name" value="SBP_5_dom"/>
</dbReference>